<proteinExistence type="predicted"/>
<dbReference type="Pfam" id="PF10601">
    <property type="entry name" value="zf-LITAF-like"/>
    <property type="match status" value="1"/>
</dbReference>
<keyword evidence="1" id="KW-0175">Coiled coil</keyword>
<sequence>MESETKDYNTISQHDPLERAKATEDSTKKEIVAEELPILAYCKHCCKTYMTRIETECDCTEVPLCICMSVFFLFCYCCCPGQMRQTRKSYHICTNCDQKILRVTNSLATTIQMFGRSIENTCEDVKEGAKTAAREVKETADELQELSAEVRENLEQIKKHLPEDFEKLKEEIEEGVEKFQENLGNEVDQLKEKVPGEINRIEEKIEDALEDQPLISGDRGTEVPSMEQMKDKYLAEGKE</sequence>
<dbReference type="Gene3D" id="1.20.120.20">
    <property type="entry name" value="Apolipoprotein"/>
    <property type="match status" value="1"/>
</dbReference>
<feature type="compositionally biased region" description="Basic and acidic residues" evidence="2">
    <location>
        <begin position="228"/>
        <end position="239"/>
    </location>
</feature>
<evidence type="ECO:0000313" key="5">
    <source>
        <dbReference type="Proteomes" id="UP001295684"/>
    </source>
</evidence>
<dbReference type="Proteomes" id="UP001295684">
    <property type="component" value="Unassembled WGS sequence"/>
</dbReference>
<reference evidence="4" key="1">
    <citation type="submission" date="2023-07" db="EMBL/GenBank/DDBJ databases">
        <authorList>
            <consortium name="AG Swart"/>
            <person name="Singh M."/>
            <person name="Singh A."/>
            <person name="Seah K."/>
            <person name="Emmerich C."/>
        </authorList>
    </citation>
    <scope>NUCLEOTIDE SEQUENCE</scope>
    <source>
        <strain evidence="4">DP1</strain>
    </source>
</reference>
<evidence type="ECO:0000256" key="2">
    <source>
        <dbReference type="SAM" id="MobiDB-lite"/>
    </source>
</evidence>
<organism evidence="4 5">
    <name type="scientific">Euplotes crassus</name>
    <dbReference type="NCBI Taxonomy" id="5936"/>
    <lineage>
        <taxon>Eukaryota</taxon>
        <taxon>Sar</taxon>
        <taxon>Alveolata</taxon>
        <taxon>Ciliophora</taxon>
        <taxon>Intramacronucleata</taxon>
        <taxon>Spirotrichea</taxon>
        <taxon>Hypotrichia</taxon>
        <taxon>Euplotida</taxon>
        <taxon>Euplotidae</taxon>
        <taxon>Moneuplotes</taxon>
    </lineage>
</organism>
<dbReference type="SUPFAM" id="SSF58113">
    <property type="entry name" value="Apolipoprotein A-I"/>
    <property type="match status" value="1"/>
</dbReference>
<dbReference type="EMBL" id="CAMPGE010015253">
    <property type="protein sequence ID" value="CAI2373886.1"/>
    <property type="molecule type" value="Genomic_DNA"/>
</dbReference>
<dbReference type="PROSITE" id="PS51837">
    <property type="entry name" value="LITAF"/>
    <property type="match status" value="1"/>
</dbReference>
<evidence type="ECO:0000313" key="4">
    <source>
        <dbReference type="EMBL" id="CAI2373886.1"/>
    </source>
</evidence>
<feature type="region of interest" description="Disordered" evidence="2">
    <location>
        <begin position="209"/>
        <end position="239"/>
    </location>
</feature>
<feature type="domain" description="LITAF" evidence="3">
    <location>
        <begin position="22"/>
        <end position="105"/>
    </location>
</feature>
<protein>
    <recommendedName>
        <fullName evidence="3">LITAF domain-containing protein</fullName>
    </recommendedName>
</protein>
<evidence type="ECO:0000256" key="1">
    <source>
        <dbReference type="SAM" id="Coils"/>
    </source>
</evidence>
<evidence type="ECO:0000259" key="3">
    <source>
        <dbReference type="PROSITE" id="PS51837"/>
    </source>
</evidence>
<dbReference type="InterPro" id="IPR006629">
    <property type="entry name" value="LITAF"/>
</dbReference>
<feature type="coiled-coil region" evidence="1">
    <location>
        <begin position="126"/>
        <end position="171"/>
    </location>
</feature>
<gene>
    <name evidence="4" type="ORF">ECRASSUSDP1_LOCUS15235</name>
</gene>
<dbReference type="AlphaFoldDB" id="A0AAD1XJH0"/>
<dbReference type="SMART" id="SM00714">
    <property type="entry name" value="LITAF"/>
    <property type="match status" value="1"/>
</dbReference>
<name>A0AAD1XJH0_EUPCR</name>
<accession>A0AAD1XJH0</accession>
<comment type="caution">
    <text evidence="4">The sequence shown here is derived from an EMBL/GenBank/DDBJ whole genome shotgun (WGS) entry which is preliminary data.</text>
</comment>
<keyword evidence="5" id="KW-1185">Reference proteome</keyword>